<dbReference type="InterPro" id="IPR050892">
    <property type="entry name" value="ADP-ribose_metab_enzymes"/>
</dbReference>
<dbReference type="SMART" id="SM00506">
    <property type="entry name" value="A1pp"/>
    <property type="match status" value="1"/>
</dbReference>
<organism evidence="2 3">
    <name type="scientific">Fadolivirus FV1/VV64</name>
    <dbReference type="NCBI Taxonomy" id="3070911"/>
    <lineage>
        <taxon>Viruses</taxon>
        <taxon>Varidnaviria</taxon>
        <taxon>Bamfordvirae</taxon>
        <taxon>Nucleocytoviricota</taxon>
        <taxon>Megaviricetes</taxon>
        <taxon>Imitervirales</taxon>
        <taxon>Mimiviridae</taxon>
        <taxon>Klosneuvirinae</taxon>
        <taxon>Fadolivirus</taxon>
        <taxon>Fadolivirus algeromassiliense</taxon>
    </lineage>
</organism>
<dbReference type="InterPro" id="IPR043472">
    <property type="entry name" value="Macro_dom-like"/>
</dbReference>
<dbReference type="Gene3D" id="3.40.220.10">
    <property type="entry name" value="Leucine Aminopeptidase, subunit E, domain 1"/>
    <property type="match status" value="1"/>
</dbReference>
<sequence length="159" mass="18067">MATSVKIVKGNLLDATEDYIAHQCNCVTNHSKHIATQIFDKWPHANTYKLRTANKVTHNIPGTIQLLGNGIDQRYIINMYAQYYPSTARYANDSKALRLKWFQECLDLIAENGIKNIAMPCRIGCGSAGGDWNTYLKLITEFADKYNIKVTLYDFDPNK</sequence>
<protein>
    <submittedName>
        <fullName evidence="2">Macro domain-containing protein</fullName>
    </submittedName>
</protein>
<dbReference type="InterPro" id="IPR002589">
    <property type="entry name" value="Macro_dom"/>
</dbReference>
<dbReference type="SUPFAM" id="SSF52949">
    <property type="entry name" value="Macro domain-like"/>
    <property type="match status" value="1"/>
</dbReference>
<gene>
    <name evidence="2" type="ORF">Fadolivirus_1_553</name>
</gene>
<reference evidence="2 3" key="1">
    <citation type="submission" date="2020-04" db="EMBL/GenBank/DDBJ databases">
        <title>Advantages and limits of metagenomic assembly and binning of a giant virus.</title>
        <authorList>
            <person name="Schulz F."/>
            <person name="Andreani J."/>
            <person name="Francis R."/>
            <person name="Boudjemaa H."/>
            <person name="Bou Khalil J.Y."/>
            <person name="Lee J."/>
            <person name="La Scola B."/>
            <person name="Woyke T."/>
        </authorList>
    </citation>
    <scope>NUCLEOTIDE SEQUENCE [LARGE SCALE GENOMIC DNA]</scope>
    <source>
        <strain evidence="2 3">FV1/VV64</strain>
    </source>
</reference>
<evidence type="ECO:0000313" key="3">
    <source>
        <dbReference type="Proteomes" id="UP001162001"/>
    </source>
</evidence>
<proteinExistence type="predicted"/>
<dbReference type="Pfam" id="PF01661">
    <property type="entry name" value="Macro"/>
    <property type="match status" value="1"/>
</dbReference>
<evidence type="ECO:0000313" key="2">
    <source>
        <dbReference type="EMBL" id="QKF94011.1"/>
    </source>
</evidence>
<dbReference type="PANTHER" id="PTHR12521:SF0">
    <property type="entry name" value="ADP-RIBOSE GLYCOHYDROLASE OARD1"/>
    <property type="match status" value="1"/>
</dbReference>
<dbReference type="Proteomes" id="UP001162001">
    <property type="component" value="Segment"/>
</dbReference>
<evidence type="ECO:0000259" key="1">
    <source>
        <dbReference type="PROSITE" id="PS51154"/>
    </source>
</evidence>
<name>A0A7D3UU98_9VIRU</name>
<feature type="domain" description="Macro" evidence="1">
    <location>
        <begin position="1"/>
        <end position="159"/>
    </location>
</feature>
<keyword evidence="3" id="KW-1185">Reference proteome</keyword>
<dbReference type="PROSITE" id="PS51154">
    <property type="entry name" value="MACRO"/>
    <property type="match status" value="1"/>
</dbReference>
<accession>A0A7D3UU98</accession>
<dbReference type="EMBL" id="MT418680">
    <property type="protein sequence ID" value="QKF94011.1"/>
    <property type="molecule type" value="Genomic_DNA"/>
</dbReference>
<dbReference type="PANTHER" id="PTHR12521">
    <property type="entry name" value="PROTEIN C6ORF130"/>
    <property type="match status" value="1"/>
</dbReference>
<dbReference type="GO" id="GO:0140291">
    <property type="term" value="P:peptidyl-glutamate ADP-deribosylation"/>
    <property type="evidence" value="ECO:0007669"/>
    <property type="project" value="TreeGrafter"/>
</dbReference>